<evidence type="ECO:0000256" key="1">
    <source>
        <dbReference type="SAM" id="Phobius"/>
    </source>
</evidence>
<comment type="caution">
    <text evidence="2">The sequence shown here is derived from an EMBL/GenBank/DDBJ whole genome shotgun (WGS) entry which is preliminary data.</text>
</comment>
<evidence type="ECO:0000313" key="2">
    <source>
        <dbReference type="EMBL" id="OGD88420.1"/>
    </source>
</evidence>
<name>A0A1F5G972_9BACT</name>
<dbReference type="Proteomes" id="UP000177369">
    <property type="component" value="Unassembled WGS sequence"/>
</dbReference>
<dbReference type="EMBL" id="MFBD01000029">
    <property type="protein sequence ID" value="OGD88420.1"/>
    <property type="molecule type" value="Genomic_DNA"/>
</dbReference>
<sequence>MPNGLQIQRKQKGGFVLLLGIIAITAIVILSASQFERVANFVRFGNNKVLQGQAISLAEAGVDYALWQLNENAGDWYDSDGEVNVGTSGTFFVTVTDATANIKNVVATGYIPNSINPRKQITVKTQVVIDNQTIAFNYAAQTDLGGVEMYSNAVVNGNVYTNGNITGFSNSRINGEAWAAGTISSPDPTITVPPPHPNQATKDLPTFVAQYWKDAANINNDPYIGNLEYNSGSHNLGPRKIEGNLTLNSNSWVTLQGPVHVTGNFAMNSNTRLYLDESFGTTGTVVIVDGTIQLNSNAEVFSTSATPKGYIILASTSTSSTAIELNSNAKAGVLYALSGTLQINSNGTIVAMAANKLVLNSNATLTYDEGLASAQFSGGPGGSWQIRKGSYQYTK</sequence>
<proteinExistence type="predicted"/>
<dbReference type="InterPro" id="IPR011050">
    <property type="entry name" value="Pectin_lyase_fold/virulence"/>
</dbReference>
<keyword evidence="1" id="KW-1133">Transmembrane helix</keyword>
<dbReference type="STRING" id="1797714.A3D04_01060"/>
<dbReference type="SUPFAM" id="SSF51126">
    <property type="entry name" value="Pectin lyase-like"/>
    <property type="match status" value="1"/>
</dbReference>
<keyword evidence="1" id="KW-0812">Transmembrane</keyword>
<organism evidence="2 3">
    <name type="scientific">Candidatus Curtissbacteria bacterium RIFCSPHIGHO2_02_FULL_40_16b</name>
    <dbReference type="NCBI Taxonomy" id="1797714"/>
    <lineage>
        <taxon>Bacteria</taxon>
        <taxon>Candidatus Curtissiibacteriota</taxon>
    </lineage>
</organism>
<feature type="transmembrane region" description="Helical" evidence="1">
    <location>
        <begin position="12"/>
        <end position="32"/>
    </location>
</feature>
<evidence type="ECO:0008006" key="4">
    <source>
        <dbReference type="Google" id="ProtNLM"/>
    </source>
</evidence>
<accession>A0A1F5G972</accession>
<evidence type="ECO:0000313" key="3">
    <source>
        <dbReference type="Proteomes" id="UP000177369"/>
    </source>
</evidence>
<gene>
    <name evidence="2" type="ORF">A3D04_01060</name>
</gene>
<reference evidence="2 3" key="1">
    <citation type="journal article" date="2016" name="Nat. Commun.">
        <title>Thousands of microbial genomes shed light on interconnected biogeochemical processes in an aquifer system.</title>
        <authorList>
            <person name="Anantharaman K."/>
            <person name="Brown C.T."/>
            <person name="Hug L.A."/>
            <person name="Sharon I."/>
            <person name="Castelle C.J."/>
            <person name="Probst A.J."/>
            <person name="Thomas B.C."/>
            <person name="Singh A."/>
            <person name="Wilkins M.J."/>
            <person name="Karaoz U."/>
            <person name="Brodie E.L."/>
            <person name="Williams K.H."/>
            <person name="Hubbard S.S."/>
            <person name="Banfield J.F."/>
        </authorList>
    </citation>
    <scope>NUCLEOTIDE SEQUENCE [LARGE SCALE GENOMIC DNA]</scope>
</reference>
<keyword evidence="1" id="KW-0472">Membrane</keyword>
<dbReference type="AlphaFoldDB" id="A0A1F5G972"/>
<protein>
    <recommendedName>
        <fullName evidence="4">Type 4 fimbrial biogenesis protein PilX N-terminal domain-containing protein</fullName>
    </recommendedName>
</protein>